<evidence type="ECO:0000313" key="2">
    <source>
        <dbReference type="Proteomes" id="UP000054928"/>
    </source>
</evidence>
<dbReference type="GeneID" id="36408495"/>
<evidence type="ECO:0000313" key="1">
    <source>
        <dbReference type="EMBL" id="CEG43228.1"/>
    </source>
</evidence>
<protein>
    <submittedName>
        <fullName evidence="1">Uncharacterized protein</fullName>
    </submittedName>
</protein>
<reference evidence="2" key="1">
    <citation type="submission" date="2014-09" db="EMBL/GenBank/DDBJ databases">
        <authorList>
            <person name="Sharma Rahul"/>
            <person name="Thines Marco"/>
        </authorList>
    </citation>
    <scope>NUCLEOTIDE SEQUENCE [LARGE SCALE GENOMIC DNA]</scope>
</reference>
<name>A0A0P1APK6_PLAHL</name>
<organism evidence="1 2">
    <name type="scientific">Plasmopara halstedii</name>
    <name type="common">Downy mildew of sunflower</name>
    <dbReference type="NCBI Taxonomy" id="4781"/>
    <lineage>
        <taxon>Eukaryota</taxon>
        <taxon>Sar</taxon>
        <taxon>Stramenopiles</taxon>
        <taxon>Oomycota</taxon>
        <taxon>Peronosporomycetes</taxon>
        <taxon>Peronosporales</taxon>
        <taxon>Peronosporaceae</taxon>
        <taxon>Plasmopara</taxon>
    </lineage>
</organism>
<keyword evidence="2" id="KW-1185">Reference proteome</keyword>
<dbReference type="Proteomes" id="UP000054928">
    <property type="component" value="Unassembled WGS sequence"/>
</dbReference>
<sequence length="84" mass="9588">MRKAAYSGEHKLEKESRVIISADYSVSATSDVCTIVPECKFARRPKSRCFEKREFELKSLLRAILLHLFMTKHIAGSDSAIRTK</sequence>
<dbReference type="EMBL" id="CCYD01000653">
    <property type="protein sequence ID" value="CEG43228.1"/>
    <property type="molecule type" value="Genomic_DNA"/>
</dbReference>
<dbReference type="RefSeq" id="XP_024579597.1">
    <property type="nucleotide sequence ID" value="XM_024729196.1"/>
</dbReference>
<proteinExistence type="predicted"/>
<accession>A0A0P1APK6</accession>
<dbReference type="AlphaFoldDB" id="A0A0P1APK6"/>